<accession>A0A0L6V1W4</accession>
<keyword evidence="2" id="KW-1185">Reference proteome</keyword>
<dbReference type="VEuPathDB" id="FungiDB:VP01_2861g1"/>
<evidence type="ECO:0000313" key="2">
    <source>
        <dbReference type="Proteomes" id="UP000037035"/>
    </source>
</evidence>
<dbReference type="AlphaFoldDB" id="A0A0L6V1W4"/>
<gene>
    <name evidence="1" type="ORF">VP01_2861g1</name>
</gene>
<organism evidence="1 2">
    <name type="scientific">Puccinia sorghi</name>
    <dbReference type="NCBI Taxonomy" id="27349"/>
    <lineage>
        <taxon>Eukaryota</taxon>
        <taxon>Fungi</taxon>
        <taxon>Dikarya</taxon>
        <taxon>Basidiomycota</taxon>
        <taxon>Pucciniomycotina</taxon>
        <taxon>Pucciniomycetes</taxon>
        <taxon>Pucciniales</taxon>
        <taxon>Pucciniaceae</taxon>
        <taxon>Puccinia</taxon>
    </lineage>
</organism>
<reference evidence="1 2" key="1">
    <citation type="submission" date="2015-08" db="EMBL/GenBank/DDBJ databases">
        <title>Next Generation Sequencing and Analysis of the Genome of Puccinia sorghi L Schw, the Causal Agent of Maize Common Rust.</title>
        <authorList>
            <person name="Rochi L."/>
            <person name="Burguener G."/>
            <person name="Darino M."/>
            <person name="Turjanski A."/>
            <person name="Kreff E."/>
            <person name="Dieguez M.J."/>
            <person name="Sacco F."/>
        </authorList>
    </citation>
    <scope>NUCLEOTIDE SEQUENCE [LARGE SCALE GENOMIC DNA]</scope>
    <source>
        <strain evidence="1 2">RO10H11247</strain>
    </source>
</reference>
<evidence type="ECO:0000313" key="1">
    <source>
        <dbReference type="EMBL" id="KNZ54758.1"/>
    </source>
</evidence>
<dbReference type="EMBL" id="LAVV01007792">
    <property type="protein sequence ID" value="KNZ54758.1"/>
    <property type="molecule type" value="Genomic_DNA"/>
</dbReference>
<comment type="caution">
    <text evidence="1">The sequence shown here is derived from an EMBL/GenBank/DDBJ whole genome shotgun (WGS) entry which is preliminary data.</text>
</comment>
<sequence>MSEAINPKTTSNNNSANLPPLFLLLSLSGETIQSIILSRLRGVLDVFKSPATALTTDKNAELKLLLISKMDSVTHKKVINADNRNSAKEIWNSIK</sequence>
<proteinExistence type="predicted"/>
<protein>
    <submittedName>
        <fullName evidence="1">Uncharacterized protein</fullName>
    </submittedName>
</protein>
<name>A0A0L6V1W4_9BASI</name>
<dbReference type="Proteomes" id="UP000037035">
    <property type="component" value="Unassembled WGS sequence"/>
</dbReference>